<evidence type="ECO:0000256" key="8">
    <source>
        <dbReference type="ARBA" id="ARBA00022448"/>
    </source>
</evidence>
<keyword evidence="15" id="KW-0968">Cytoplasmic vesicle</keyword>
<dbReference type="Gene3D" id="3.40.850.10">
    <property type="entry name" value="Kinesin motor domain"/>
    <property type="match status" value="1"/>
</dbReference>
<feature type="domain" description="Kinesin motor" evidence="20">
    <location>
        <begin position="2"/>
        <end position="370"/>
    </location>
</feature>
<dbReference type="InterPro" id="IPR001752">
    <property type="entry name" value="Kinesin_motor_dom"/>
</dbReference>
<dbReference type="PRINTS" id="PR00380">
    <property type="entry name" value="KINESINHEAVY"/>
</dbReference>
<keyword evidence="14" id="KW-0472">Membrane</keyword>
<organism evidence="21 22">
    <name type="scientific">Trichophyton verrucosum (strain HKI 0517)</name>
    <dbReference type="NCBI Taxonomy" id="663202"/>
    <lineage>
        <taxon>Eukaryota</taxon>
        <taxon>Fungi</taxon>
        <taxon>Dikarya</taxon>
        <taxon>Ascomycota</taxon>
        <taxon>Pezizomycotina</taxon>
        <taxon>Eurotiomycetes</taxon>
        <taxon>Eurotiomycetidae</taxon>
        <taxon>Onygenales</taxon>
        <taxon>Arthrodermataceae</taxon>
        <taxon>Trichophyton</taxon>
    </lineage>
</organism>
<protein>
    <recommendedName>
        <fullName evidence="7">Protein transport protein SEC24</fullName>
    </recommendedName>
    <alternativeName>
        <fullName evidence="6">Protein transport protein sec24</fullName>
    </alternativeName>
</protein>
<comment type="function">
    <text evidence="16">Component of the coat protein complex II (COPII) which promotes the formation of transport vesicles from the endoplasmic reticulum (ER). The coat has two main functions, the physical deformation of the endoplasmic reticulum membrane into vesicles and the selection of cargo molecules.</text>
</comment>
<proteinExistence type="inferred from homology"/>
<dbReference type="Gene3D" id="2.60.40.1670">
    <property type="entry name" value="beta-sandwich domain of Sec23/24"/>
    <property type="match status" value="1"/>
</dbReference>
<evidence type="ECO:0000313" key="21">
    <source>
        <dbReference type="EMBL" id="EFE38235.1"/>
    </source>
</evidence>
<evidence type="ECO:0000256" key="16">
    <source>
        <dbReference type="ARBA" id="ARBA00025471"/>
    </source>
</evidence>
<dbReference type="SUPFAM" id="SSF52540">
    <property type="entry name" value="P-loop containing nucleoside triphosphate hydrolases"/>
    <property type="match status" value="1"/>
</dbReference>
<dbReference type="GO" id="GO:0006886">
    <property type="term" value="P:intracellular protein transport"/>
    <property type="evidence" value="ECO:0007669"/>
    <property type="project" value="InterPro"/>
</dbReference>
<feature type="region of interest" description="Disordered" evidence="19">
    <location>
        <begin position="839"/>
        <end position="895"/>
    </location>
</feature>
<dbReference type="GO" id="GO:0000139">
    <property type="term" value="C:Golgi membrane"/>
    <property type="evidence" value="ECO:0007669"/>
    <property type="project" value="UniProtKB-SubCell"/>
</dbReference>
<sequence length="1787" mass="196458">MSVQVIARIRPLLKTERECDVIVQPCSSSSSAALQSGSEALSKTKENDKPLKAKKVKNGKGEDADISLAKATVVRIPNPRNEGEDFSFKFHSVYDGTATQQDIFDAEVAPTLKHLFNGFDVTLFAYGVTGTGKTHTMRGGKSLADRGVIPRLLSGIYRRCRKLERDTEGRTKVEVAMSYYEIYNDKIFDLFEPVEKRTPAGLPLRDNGVKTVVVGLTERPCTSLKEFEVIYDQANMNRSTSATKLNAHSSRSHAVLSVKLTVTTEHQARISTASCIDLAGSEDNRRTENGKERMVESASINRSLFVLAQCVEAINKKQARVPYRESKMTRILGLGQNNGLTIMILNLAPVRSFHLDTLSSLNFANRTKKIESREIENEPMFKGPPRPAAGRVTGTGVKRQPLRPLAASINANIAAVTAEARKPSDGKPAKAFAVYTDISHSKSSTKPGASEAAQRKSPLKRRSGNGHQPGPRPSKMARTEERLQHGMSSMSAAKFEELVEKKVREVLSARQSDDFETESKELNKQVQRRLELLEQRIDETEDSRADGLSYLLMAKQHQARGEYSSALRMYELAQPFFPKNAKLALKIEALRCEKAAGKKITVEFQEQSENPGENGEEPCEGDYDEASTTDAPHRRPRQIRTKASPLSPETLPSNAEGKEEGGLSPRSSHILSVINTRDIEQIKLLRGVGVKKAECIVDRLCDMDGGAEGHIQLHSLADLEKMKGPVTYSLFLVHHRHHHCLIDFWPAVVSSINFGAVAGGRRALRCDWLAAEGHRDPKEKHPNFDARRAKAASRLATNFALAAQLVQGTNGSLTLVNSVLLSRGYTVPDVRSVKEKQYAATGNYPPPGQEGYGQQQPDTQHPQRPPAHTVLGAPGAPNAPPHDSAPAPAHSHGRKKRAYANQAFDFGVGANAALNQPGVGAEGYGYPGAQQPQGYPQGAVYPGQQQAPVPAAPYPGADAGYQPPAPSYPPQPGPGMAQITQQMGQMSMGDQQQPQPGMQRPVQLNQLYPTDLLTHPFNVAELDYPPPPIVLPPNTSVTPSVYANCPAQYVRSTLNAVPTTNSLLKKSRLPFALVIQPYASLHDSEDEIPVVSDQVISRCRRCRSYINPFVTFLDHGHRWRCNMCSLTNDVPQAFDWDAAAQKALDRWQRPDLNHSVVEFVAPQEYMVRPPQPLVYLFLIDVSYASVTSGLLATAARCIRESLDRIPNADRRTRIGFIAVDSSLYYFTIPRDGSESSEPNMLVVSDLDEPFMPIPGDLLITLAESRENIESFLDKLQEMFQNTQNPGSAMGSALRAGHQLIGPVGGKLTVLTASLPNMGFGSLEMREDKKVLGTSKESSLLQTGNSFYKSFAVECSKQQISVDMFLFSSQYQDVASLSNLPRYTGGQTYFYPGWNAARSEDAIKFAKEFSDYLSSEIGLEAVLRVRATTGLRMNTFYGNFFNRSSDLCAFPAFPRDQAYVVEVAIDETVTKPVVCLQTAVLHTTCNGERRIRVLTLALPTTQNLADVYASADQCAIATYFSHKAVERTLGGGLDAARDALQAKIIELLSTYRKELAGGSVGGGGLQFPANLRGLPILFLAMMKNLGLRKSAQIPTDMRSAALCLLSTLPLPLLIQYIYPKMYSLHDMPDDAGIPHPETGKIVLPPLTNLSSERLVPHGMYLIDDGQTQFLWIGRDAVPQLINDVFGLSDKSLLRVGKQVLPETENDFNERVRAVISKSRDKLSRGVGSIISPHLYVVKEDGEPGLRLWAQSMMVEDRADQSVSLQQWMGLLREKVSLPPSSLSIWPCS</sequence>
<evidence type="ECO:0000256" key="3">
    <source>
        <dbReference type="ARBA" id="ARBA00004397"/>
    </source>
</evidence>
<feature type="coiled-coil region" evidence="18">
    <location>
        <begin position="516"/>
        <end position="543"/>
    </location>
</feature>
<dbReference type="GO" id="GO:0003777">
    <property type="term" value="F:microtubule motor activity"/>
    <property type="evidence" value="ECO:0007669"/>
    <property type="project" value="InterPro"/>
</dbReference>
<evidence type="ECO:0000256" key="11">
    <source>
        <dbReference type="ARBA" id="ARBA00022892"/>
    </source>
</evidence>
<evidence type="ECO:0000256" key="1">
    <source>
        <dbReference type="ARBA" id="ARBA00004255"/>
    </source>
</evidence>
<dbReference type="PROSITE" id="PS50067">
    <property type="entry name" value="KINESIN_MOTOR_2"/>
    <property type="match status" value="1"/>
</dbReference>
<keyword evidence="12" id="KW-0653">Protein transport</keyword>
<dbReference type="InterPro" id="IPR006900">
    <property type="entry name" value="Sec23/24_helical_dom"/>
</dbReference>
<dbReference type="HOGENOM" id="CLU_238425_0_0_1"/>
<dbReference type="EMBL" id="ACYE01000414">
    <property type="protein sequence ID" value="EFE38235.1"/>
    <property type="molecule type" value="Genomic_DNA"/>
</dbReference>
<comment type="similarity">
    <text evidence="17">Belongs to the TRAFAC class myosin-kinesin ATPase superfamily. Kinesin family.</text>
</comment>
<keyword evidence="17" id="KW-0547">Nucleotide-binding</keyword>
<dbReference type="Gene3D" id="1.20.120.730">
    <property type="entry name" value="Sec23/Sec24 helical domain"/>
    <property type="match status" value="1"/>
</dbReference>
<evidence type="ECO:0000256" key="2">
    <source>
        <dbReference type="ARBA" id="ARBA00004299"/>
    </source>
</evidence>
<dbReference type="GO" id="GO:0005524">
    <property type="term" value="F:ATP binding"/>
    <property type="evidence" value="ECO:0007669"/>
    <property type="project" value="UniProtKB-UniRule"/>
</dbReference>
<evidence type="ECO:0000256" key="15">
    <source>
        <dbReference type="ARBA" id="ARBA00023329"/>
    </source>
</evidence>
<dbReference type="GO" id="GO:0090110">
    <property type="term" value="P:COPII-coated vesicle cargo loading"/>
    <property type="evidence" value="ECO:0007669"/>
    <property type="project" value="TreeGrafter"/>
</dbReference>
<dbReference type="Pfam" id="PF04811">
    <property type="entry name" value="Sec23_trunk"/>
    <property type="match status" value="1"/>
</dbReference>
<dbReference type="GO" id="GO:0030127">
    <property type="term" value="C:COPII vesicle coat"/>
    <property type="evidence" value="ECO:0007669"/>
    <property type="project" value="InterPro"/>
</dbReference>
<keyword evidence="17" id="KW-0505">Motor protein</keyword>
<evidence type="ECO:0000256" key="12">
    <source>
        <dbReference type="ARBA" id="ARBA00022927"/>
    </source>
</evidence>
<feature type="compositionally biased region" description="Acidic residues" evidence="19">
    <location>
        <begin position="614"/>
        <end position="627"/>
    </location>
</feature>
<feature type="region of interest" description="Disordered" evidence="19">
    <location>
        <begin position="603"/>
        <end position="666"/>
    </location>
</feature>
<dbReference type="Pfam" id="PF00626">
    <property type="entry name" value="Gelsolin"/>
    <property type="match status" value="1"/>
</dbReference>
<dbReference type="InterPro" id="IPR036465">
    <property type="entry name" value="vWFA_dom_sf"/>
</dbReference>
<keyword evidence="11" id="KW-0931">ER-Golgi transport</keyword>
<evidence type="ECO:0000256" key="17">
    <source>
        <dbReference type="PROSITE-ProRule" id="PRU00283"/>
    </source>
</evidence>
<evidence type="ECO:0000256" key="13">
    <source>
        <dbReference type="ARBA" id="ARBA00023034"/>
    </source>
</evidence>
<dbReference type="Pfam" id="PF08033">
    <property type="entry name" value="Sec23_BS"/>
    <property type="match status" value="1"/>
</dbReference>
<evidence type="ECO:0000256" key="6">
    <source>
        <dbReference type="ARBA" id="ARBA00013453"/>
    </source>
</evidence>
<dbReference type="CDD" id="cd01479">
    <property type="entry name" value="Sec24-like"/>
    <property type="match status" value="1"/>
</dbReference>
<keyword evidence="13" id="KW-0333">Golgi apparatus</keyword>
<dbReference type="InterPro" id="IPR036175">
    <property type="entry name" value="Sec23/24_helical_dom_sf"/>
</dbReference>
<keyword evidence="8" id="KW-0813">Transport</keyword>
<keyword evidence="22" id="KW-1185">Reference proteome</keyword>
<dbReference type="Proteomes" id="UP000008383">
    <property type="component" value="Unassembled WGS sequence"/>
</dbReference>
<dbReference type="GO" id="GO:0070971">
    <property type="term" value="C:endoplasmic reticulum exit site"/>
    <property type="evidence" value="ECO:0007669"/>
    <property type="project" value="TreeGrafter"/>
</dbReference>
<dbReference type="InterPro" id="IPR036174">
    <property type="entry name" value="Znf_Sec23_Sec24_sf"/>
</dbReference>
<dbReference type="GO" id="GO:0005789">
    <property type="term" value="C:endoplasmic reticulum membrane"/>
    <property type="evidence" value="ECO:0007669"/>
    <property type="project" value="UniProtKB-SubCell"/>
</dbReference>
<comment type="similarity">
    <text evidence="4">Belongs to the SEC23/SEC24 family. SEC24 subfamily.</text>
</comment>
<dbReference type="Pfam" id="PF04810">
    <property type="entry name" value="zf-Sec23_Sec24"/>
    <property type="match status" value="1"/>
</dbReference>
<dbReference type="InterPro" id="IPR027417">
    <property type="entry name" value="P-loop_NTPase"/>
</dbReference>
<dbReference type="PANTHER" id="PTHR13803">
    <property type="entry name" value="SEC24-RELATED PROTEIN"/>
    <property type="match status" value="1"/>
</dbReference>
<evidence type="ECO:0000256" key="5">
    <source>
        <dbReference type="ARBA" id="ARBA00011682"/>
    </source>
</evidence>
<dbReference type="SUPFAM" id="SSF81811">
    <property type="entry name" value="Helical domain of Sec23/24"/>
    <property type="match status" value="1"/>
</dbReference>
<feature type="binding site" evidence="17">
    <location>
        <begin position="127"/>
        <end position="134"/>
    </location>
    <ligand>
        <name>ATP</name>
        <dbReference type="ChEBI" id="CHEBI:30616"/>
    </ligand>
</feature>
<feature type="compositionally biased region" description="Low complexity" evidence="19">
    <location>
        <begin position="881"/>
        <end position="890"/>
    </location>
</feature>
<dbReference type="Gene3D" id="3.40.20.10">
    <property type="entry name" value="Severin"/>
    <property type="match status" value="1"/>
</dbReference>
<feature type="region of interest" description="Disordered" evidence="19">
    <location>
        <begin position="34"/>
        <end position="58"/>
    </location>
</feature>
<dbReference type="GeneID" id="9580052"/>
<dbReference type="GO" id="GO:0007018">
    <property type="term" value="P:microtubule-based movement"/>
    <property type="evidence" value="ECO:0007669"/>
    <property type="project" value="InterPro"/>
</dbReference>
<name>D4DIU5_TRIVH</name>
<dbReference type="SUPFAM" id="SSF82754">
    <property type="entry name" value="C-terminal, gelsolin-like domain of Sec23/24"/>
    <property type="match status" value="1"/>
</dbReference>
<evidence type="ECO:0000256" key="10">
    <source>
        <dbReference type="ARBA" id="ARBA00022824"/>
    </source>
</evidence>
<dbReference type="InterPro" id="IPR006895">
    <property type="entry name" value="Znf_Sec23_Sec24"/>
</dbReference>
<keyword evidence="9" id="KW-0963">Cytoplasm</keyword>
<dbReference type="KEGG" id="tve:TRV_07106"/>
<keyword evidence="10" id="KW-0256">Endoplasmic reticulum</keyword>
<dbReference type="GO" id="GO:0000149">
    <property type="term" value="F:SNARE binding"/>
    <property type="evidence" value="ECO:0007669"/>
    <property type="project" value="TreeGrafter"/>
</dbReference>
<evidence type="ECO:0000256" key="7">
    <source>
        <dbReference type="ARBA" id="ARBA00021213"/>
    </source>
</evidence>
<dbReference type="Gene3D" id="3.40.50.410">
    <property type="entry name" value="von Willebrand factor, type A domain"/>
    <property type="match status" value="1"/>
</dbReference>
<comment type="subunit">
    <text evidence="5">The COPII coat is composed of at least 5 proteins: the SEC23/24 complex, the SEC13/31 complex, and the protein SAR1. Golgi apparatus membrane; Peripheral membrane protein; Cytoplasmic side.</text>
</comment>
<dbReference type="InterPro" id="IPR006896">
    <property type="entry name" value="Sec23/24_trunk_dom"/>
</dbReference>
<comment type="subcellular location">
    <subcellularLocation>
        <location evidence="2">Cytoplasmic vesicle</location>
        <location evidence="2">COPII-coated vesicle membrane</location>
        <topology evidence="2">Peripheral membrane protein</topology>
        <orientation evidence="2">Cytoplasmic side</orientation>
    </subcellularLocation>
    <subcellularLocation>
        <location evidence="3">Endoplasmic reticulum membrane</location>
        <topology evidence="3">Peripheral membrane protein</topology>
        <orientation evidence="3">Cytoplasmic side</orientation>
    </subcellularLocation>
    <subcellularLocation>
        <location evidence="1">Golgi apparatus membrane</location>
        <topology evidence="1">Peripheral membrane protein</topology>
        <orientation evidence="1">Cytoplasmic side</orientation>
    </subcellularLocation>
</comment>
<dbReference type="InterPro" id="IPR007123">
    <property type="entry name" value="Gelsolin-like_dom"/>
</dbReference>
<dbReference type="Pfam" id="PF00225">
    <property type="entry name" value="Kinesin"/>
    <property type="match status" value="1"/>
</dbReference>
<dbReference type="Pfam" id="PF04815">
    <property type="entry name" value="Sec23_helical"/>
    <property type="match status" value="1"/>
</dbReference>
<evidence type="ECO:0000256" key="19">
    <source>
        <dbReference type="SAM" id="MobiDB-lite"/>
    </source>
</evidence>
<evidence type="ECO:0000256" key="9">
    <source>
        <dbReference type="ARBA" id="ARBA00022490"/>
    </source>
</evidence>
<dbReference type="OrthoDB" id="49016at2759"/>
<evidence type="ECO:0000313" key="22">
    <source>
        <dbReference type="Proteomes" id="UP000008383"/>
    </source>
</evidence>
<feature type="compositionally biased region" description="Basic and acidic residues" evidence="19">
    <location>
        <begin position="42"/>
        <end position="51"/>
    </location>
</feature>
<dbReference type="InterPro" id="IPR036961">
    <property type="entry name" value="Kinesin_motor_dom_sf"/>
</dbReference>
<evidence type="ECO:0000256" key="14">
    <source>
        <dbReference type="ARBA" id="ARBA00023136"/>
    </source>
</evidence>
<dbReference type="RefSeq" id="XP_003018880.1">
    <property type="nucleotide sequence ID" value="XM_003018834.1"/>
</dbReference>
<dbReference type="SUPFAM" id="SSF82919">
    <property type="entry name" value="Zn-finger domain of Sec23/24"/>
    <property type="match status" value="1"/>
</dbReference>
<dbReference type="SUPFAM" id="SSF81995">
    <property type="entry name" value="beta-sandwich domain of Sec23/24"/>
    <property type="match status" value="1"/>
</dbReference>
<dbReference type="PANTHER" id="PTHR13803:SF39">
    <property type="entry name" value="SECRETORY 24AB, ISOFORM A"/>
    <property type="match status" value="1"/>
</dbReference>
<dbReference type="InterPro" id="IPR029006">
    <property type="entry name" value="ADF-H/Gelsolin-like_dom_sf"/>
</dbReference>
<accession>D4DIU5</accession>
<evidence type="ECO:0000259" key="20">
    <source>
        <dbReference type="PROSITE" id="PS50067"/>
    </source>
</evidence>
<reference evidence="22" key="1">
    <citation type="journal article" date="2011" name="Genome Biol.">
        <title>Comparative and functional genomics provide insights into the pathogenicity of dermatophytic fungi.</title>
        <authorList>
            <person name="Burmester A."/>
            <person name="Shelest E."/>
            <person name="Gloeckner G."/>
            <person name="Heddergott C."/>
            <person name="Schindler S."/>
            <person name="Staib P."/>
            <person name="Heidel A."/>
            <person name="Felder M."/>
            <person name="Petzold A."/>
            <person name="Szafranski K."/>
            <person name="Feuermann M."/>
            <person name="Pedruzzi I."/>
            <person name="Priebe S."/>
            <person name="Groth M."/>
            <person name="Winkler R."/>
            <person name="Li W."/>
            <person name="Kniemeyer O."/>
            <person name="Schroeckh V."/>
            <person name="Hertweck C."/>
            <person name="Hube B."/>
            <person name="White T.C."/>
            <person name="Platzer M."/>
            <person name="Guthke R."/>
            <person name="Heitman J."/>
            <person name="Woestemeyer J."/>
            <person name="Zipfel P.F."/>
            <person name="Monod M."/>
            <person name="Brakhage A.A."/>
        </authorList>
    </citation>
    <scope>NUCLEOTIDE SEQUENCE [LARGE SCALE GENOMIC DNA]</scope>
    <source>
        <strain evidence="22">HKI 0517</strain>
    </source>
</reference>
<gene>
    <name evidence="21" type="ORF">TRV_07106</name>
</gene>
<dbReference type="GO" id="GO:0008017">
    <property type="term" value="F:microtubule binding"/>
    <property type="evidence" value="ECO:0007669"/>
    <property type="project" value="InterPro"/>
</dbReference>
<dbReference type="GO" id="GO:0008270">
    <property type="term" value="F:zinc ion binding"/>
    <property type="evidence" value="ECO:0007669"/>
    <property type="project" value="InterPro"/>
</dbReference>
<dbReference type="SMART" id="SM00129">
    <property type="entry name" value="KISc"/>
    <property type="match status" value="1"/>
</dbReference>
<feature type="region of interest" description="Disordered" evidence="19">
    <location>
        <begin position="438"/>
        <end position="487"/>
    </location>
</feature>
<dbReference type="InterPro" id="IPR041742">
    <property type="entry name" value="Sec24-like_trunk_dom"/>
</dbReference>
<dbReference type="InterPro" id="IPR036180">
    <property type="entry name" value="Gelsolin-like_dom_sf"/>
</dbReference>
<evidence type="ECO:0000256" key="18">
    <source>
        <dbReference type="SAM" id="Coils"/>
    </source>
</evidence>
<keyword evidence="17" id="KW-0067">ATP-binding</keyword>
<dbReference type="Gene3D" id="2.30.30.380">
    <property type="entry name" value="Zn-finger domain of Sec23/24"/>
    <property type="match status" value="1"/>
</dbReference>
<dbReference type="SUPFAM" id="SSF53300">
    <property type="entry name" value="vWA-like"/>
    <property type="match status" value="1"/>
</dbReference>
<comment type="caution">
    <text evidence="21">The sequence shown here is derived from an EMBL/GenBank/DDBJ whole genome shotgun (WGS) entry which is preliminary data.</text>
</comment>
<dbReference type="CDD" id="cd00106">
    <property type="entry name" value="KISc"/>
    <property type="match status" value="1"/>
</dbReference>
<dbReference type="InterPro" id="IPR050550">
    <property type="entry name" value="SEC23_SEC24_subfamily"/>
</dbReference>
<keyword evidence="18" id="KW-0175">Coiled coil</keyword>
<dbReference type="InterPro" id="IPR012990">
    <property type="entry name" value="Beta-sandwich_Sec23_24"/>
</dbReference>
<evidence type="ECO:0000256" key="4">
    <source>
        <dbReference type="ARBA" id="ARBA00008334"/>
    </source>
</evidence>